<protein>
    <submittedName>
        <fullName evidence="1">Uncharacterized protein</fullName>
    </submittedName>
</protein>
<dbReference type="EMBL" id="GBRH01211130">
    <property type="protein sequence ID" value="JAD86765.1"/>
    <property type="molecule type" value="Transcribed_RNA"/>
</dbReference>
<sequence>MSEFLTENLYIPCPKLTSSSVCLARIHLPIIDCEGRKQSCNLEEILYKGT</sequence>
<reference evidence="1" key="1">
    <citation type="submission" date="2014-09" db="EMBL/GenBank/DDBJ databases">
        <authorList>
            <person name="Magalhaes I.L.F."/>
            <person name="Oliveira U."/>
            <person name="Santos F.R."/>
            <person name="Vidigal T.H.D.A."/>
            <person name="Brescovit A.D."/>
            <person name="Santos A.J."/>
        </authorList>
    </citation>
    <scope>NUCLEOTIDE SEQUENCE</scope>
    <source>
        <tissue evidence="1">Shoot tissue taken approximately 20 cm above the soil surface</tissue>
    </source>
</reference>
<evidence type="ECO:0000313" key="1">
    <source>
        <dbReference type="EMBL" id="JAD86765.1"/>
    </source>
</evidence>
<organism evidence="1">
    <name type="scientific">Arundo donax</name>
    <name type="common">Giant reed</name>
    <name type="synonym">Donax arundinaceus</name>
    <dbReference type="NCBI Taxonomy" id="35708"/>
    <lineage>
        <taxon>Eukaryota</taxon>
        <taxon>Viridiplantae</taxon>
        <taxon>Streptophyta</taxon>
        <taxon>Embryophyta</taxon>
        <taxon>Tracheophyta</taxon>
        <taxon>Spermatophyta</taxon>
        <taxon>Magnoliopsida</taxon>
        <taxon>Liliopsida</taxon>
        <taxon>Poales</taxon>
        <taxon>Poaceae</taxon>
        <taxon>PACMAD clade</taxon>
        <taxon>Arundinoideae</taxon>
        <taxon>Arundineae</taxon>
        <taxon>Arundo</taxon>
    </lineage>
</organism>
<name>A0A0A9DM84_ARUDO</name>
<proteinExistence type="predicted"/>
<dbReference type="AlphaFoldDB" id="A0A0A9DM84"/>
<accession>A0A0A9DM84</accession>
<reference evidence="1" key="2">
    <citation type="journal article" date="2015" name="Data Brief">
        <title>Shoot transcriptome of the giant reed, Arundo donax.</title>
        <authorList>
            <person name="Barrero R.A."/>
            <person name="Guerrero F.D."/>
            <person name="Moolhuijzen P."/>
            <person name="Goolsby J.A."/>
            <person name="Tidwell J."/>
            <person name="Bellgard S.E."/>
            <person name="Bellgard M.I."/>
        </authorList>
    </citation>
    <scope>NUCLEOTIDE SEQUENCE</scope>
    <source>
        <tissue evidence="1">Shoot tissue taken approximately 20 cm above the soil surface</tissue>
    </source>
</reference>